<feature type="transmembrane region" description="Helical" evidence="14">
    <location>
        <begin position="444"/>
        <end position="462"/>
    </location>
</feature>
<dbReference type="Gene3D" id="3.40.50.300">
    <property type="entry name" value="P-loop containing nucleotide triphosphate hydrolases"/>
    <property type="match status" value="1"/>
</dbReference>
<dbReference type="InterPro" id="IPR032807">
    <property type="entry name" value="GNVR"/>
</dbReference>
<organism evidence="18 19">
    <name type="scientific">Psychrobacter proteolyticus</name>
    <dbReference type="NCBI Taxonomy" id="147825"/>
    <lineage>
        <taxon>Bacteria</taxon>
        <taxon>Pseudomonadati</taxon>
        <taxon>Pseudomonadota</taxon>
        <taxon>Gammaproteobacteria</taxon>
        <taxon>Moraxellales</taxon>
        <taxon>Moraxellaceae</taxon>
        <taxon>Psychrobacter</taxon>
    </lineage>
</organism>
<evidence type="ECO:0000259" key="15">
    <source>
        <dbReference type="Pfam" id="PF02706"/>
    </source>
</evidence>
<evidence type="ECO:0000256" key="5">
    <source>
        <dbReference type="ARBA" id="ARBA00022679"/>
    </source>
</evidence>
<dbReference type="RefSeq" id="WP_347163844.1">
    <property type="nucleotide sequence ID" value="NZ_JBDLOB010000008.1"/>
</dbReference>
<dbReference type="InterPro" id="IPR005702">
    <property type="entry name" value="Wzc-like_C"/>
</dbReference>
<evidence type="ECO:0000256" key="2">
    <source>
        <dbReference type="ARBA" id="ARBA00008883"/>
    </source>
</evidence>
<evidence type="ECO:0000259" key="17">
    <source>
        <dbReference type="Pfam" id="PF13807"/>
    </source>
</evidence>
<dbReference type="NCBIfam" id="TIGR01007">
    <property type="entry name" value="eps_fam"/>
    <property type="match status" value="1"/>
</dbReference>
<evidence type="ECO:0000256" key="12">
    <source>
        <dbReference type="ARBA" id="ARBA00023137"/>
    </source>
</evidence>
<comment type="subcellular location">
    <subcellularLocation>
        <location evidence="1">Cell inner membrane</location>
        <topology evidence="1">Multi-pass membrane protein</topology>
    </subcellularLocation>
</comment>
<evidence type="ECO:0000256" key="4">
    <source>
        <dbReference type="ARBA" id="ARBA00022519"/>
    </source>
</evidence>
<dbReference type="Pfam" id="PF13614">
    <property type="entry name" value="AAA_31"/>
    <property type="match status" value="1"/>
</dbReference>
<keyword evidence="5 18" id="KW-0808">Transferase</keyword>
<keyword evidence="11 14" id="KW-0472">Membrane</keyword>
<proteinExistence type="inferred from homology"/>
<dbReference type="SUPFAM" id="SSF52540">
    <property type="entry name" value="P-loop containing nucleoside triphosphate hydrolases"/>
    <property type="match status" value="1"/>
</dbReference>
<dbReference type="GO" id="GO:0004715">
    <property type="term" value="F:non-membrane spanning protein tyrosine kinase activity"/>
    <property type="evidence" value="ECO:0007669"/>
    <property type="project" value="UniProtKB-EC"/>
</dbReference>
<keyword evidence="19" id="KW-1185">Reference proteome</keyword>
<feature type="transmembrane region" description="Helical" evidence="14">
    <location>
        <begin position="32"/>
        <end position="50"/>
    </location>
</feature>
<evidence type="ECO:0000313" key="18">
    <source>
        <dbReference type="EMBL" id="MEN8626671.1"/>
    </source>
</evidence>
<comment type="similarity">
    <text evidence="2">Belongs to the etk/wzc family.</text>
</comment>
<evidence type="ECO:0000256" key="3">
    <source>
        <dbReference type="ARBA" id="ARBA00022475"/>
    </source>
</evidence>
<dbReference type="InterPro" id="IPR027417">
    <property type="entry name" value="P-loop_NTPase"/>
</dbReference>
<evidence type="ECO:0000256" key="7">
    <source>
        <dbReference type="ARBA" id="ARBA00022741"/>
    </source>
</evidence>
<dbReference type="Pfam" id="PF02706">
    <property type="entry name" value="Wzz"/>
    <property type="match status" value="1"/>
</dbReference>
<evidence type="ECO:0000313" key="19">
    <source>
        <dbReference type="Proteomes" id="UP001414441"/>
    </source>
</evidence>
<comment type="catalytic activity">
    <reaction evidence="13">
        <text>L-tyrosyl-[protein] + ATP = O-phospho-L-tyrosyl-[protein] + ADP + H(+)</text>
        <dbReference type="Rhea" id="RHEA:10596"/>
        <dbReference type="Rhea" id="RHEA-COMP:10136"/>
        <dbReference type="Rhea" id="RHEA-COMP:20101"/>
        <dbReference type="ChEBI" id="CHEBI:15378"/>
        <dbReference type="ChEBI" id="CHEBI:30616"/>
        <dbReference type="ChEBI" id="CHEBI:46858"/>
        <dbReference type="ChEBI" id="CHEBI:61978"/>
        <dbReference type="ChEBI" id="CHEBI:456216"/>
    </reaction>
</comment>
<keyword evidence="6 14" id="KW-0812">Transmembrane</keyword>
<feature type="domain" description="AAA" evidence="16">
    <location>
        <begin position="558"/>
        <end position="735"/>
    </location>
</feature>
<keyword evidence="4" id="KW-0997">Cell inner membrane</keyword>
<dbReference type="PANTHER" id="PTHR32309:SF32">
    <property type="entry name" value="TYROSINE-PROTEIN KINASE ETK-RELATED"/>
    <property type="match status" value="1"/>
</dbReference>
<evidence type="ECO:0000256" key="1">
    <source>
        <dbReference type="ARBA" id="ARBA00004429"/>
    </source>
</evidence>
<dbReference type="PANTHER" id="PTHR32309">
    <property type="entry name" value="TYROSINE-PROTEIN KINASE"/>
    <property type="match status" value="1"/>
</dbReference>
<evidence type="ECO:0000256" key="6">
    <source>
        <dbReference type="ARBA" id="ARBA00022692"/>
    </source>
</evidence>
<feature type="domain" description="Polysaccharide chain length determinant N-terminal" evidence="15">
    <location>
        <begin position="18"/>
        <end position="108"/>
    </location>
</feature>
<keyword evidence="8" id="KW-0418">Kinase</keyword>
<dbReference type="InterPro" id="IPR025669">
    <property type="entry name" value="AAA_dom"/>
</dbReference>
<evidence type="ECO:0000256" key="14">
    <source>
        <dbReference type="SAM" id="Phobius"/>
    </source>
</evidence>
<name>A0ABV0D7L9_9GAMM</name>
<dbReference type="InterPro" id="IPR050445">
    <property type="entry name" value="Bact_polysacc_biosynth/exp"/>
</dbReference>
<reference evidence="18 19" key="1">
    <citation type="submission" date="2024-05" db="EMBL/GenBank/DDBJ databases">
        <title>Genome sequencing of Marine Estuary Bacteria, Pseudoalteromonas distincta strain FA, Psychrobacter proteolyticus strain EA, and Shewanella baltica strain CA.</title>
        <authorList>
            <person name="Dieffenbach S.A."/>
            <person name="Maclea K.S."/>
        </authorList>
    </citation>
    <scope>NUCLEOTIDE SEQUENCE [LARGE SCALE GENOMIC DNA]</scope>
    <source>
        <strain evidence="18 19">EA</strain>
    </source>
</reference>
<dbReference type="Pfam" id="PF13807">
    <property type="entry name" value="GNVR"/>
    <property type="match status" value="1"/>
</dbReference>
<evidence type="ECO:0000256" key="10">
    <source>
        <dbReference type="ARBA" id="ARBA00022989"/>
    </source>
</evidence>
<protein>
    <submittedName>
        <fullName evidence="18">Polysaccharide biosynthesis tyrosine autokinase</fullName>
        <ecNumber evidence="18">2.7.10.2</ecNumber>
    </submittedName>
</protein>
<evidence type="ECO:0000256" key="11">
    <source>
        <dbReference type="ARBA" id="ARBA00023136"/>
    </source>
</evidence>
<dbReference type="InterPro" id="IPR003856">
    <property type="entry name" value="LPS_length_determ_N"/>
</dbReference>
<dbReference type="EMBL" id="JBDLOB010000008">
    <property type="protein sequence ID" value="MEN8626671.1"/>
    <property type="molecule type" value="Genomic_DNA"/>
</dbReference>
<evidence type="ECO:0000256" key="13">
    <source>
        <dbReference type="ARBA" id="ARBA00053015"/>
    </source>
</evidence>
<dbReference type="Proteomes" id="UP001414441">
    <property type="component" value="Unassembled WGS sequence"/>
</dbReference>
<gene>
    <name evidence="18" type="ORF">ABFV72_11685</name>
</gene>
<dbReference type="Pfam" id="PF23607">
    <property type="entry name" value="WZC_N"/>
    <property type="match status" value="1"/>
</dbReference>
<dbReference type="EC" id="2.7.10.2" evidence="18"/>
<keyword evidence="3" id="KW-1003">Cell membrane</keyword>
<keyword evidence="7" id="KW-0547">Nucleotide-binding</keyword>
<evidence type="ECO:0000256" key="9">
    <source>
        <dbReference type="ARBA" id="ARBA00022840"/>
    </source>
</evidence>
<comment type="caution">
    <text evidence="18">The sequence shown here is derived from an EMBL/GenBank/DDBJ whole genome shotgun (WGS) entry which is preliminary data.</text>
</comment>
<evidence type="ECO:0000259" key="16">
    <source>
        <dbReference type="Pfam" id="PF13614"/>
    </source>
</evidence>
<sequence length="767" mass="84971">MTIDSQNTSKAKIEKDDDEIDLMALLLVLLRGWKLVLFFALLGLVIGVLYSRYVNPTFKSDALIQIEENSQGIAALGESISELVGSEASKAQTETELIRSRMILEPVVTLLHLRIKLANPNIGAFDKIKTDRIDTQVNTSEGVFLESGKGRAQVSQFNVSRAYLNHEFTLTKTKTGFVLTDGLDDFKGQLGQAHKFRGSNGQVHITVNELPDDGYPVTIHKQSLKATTDSINSALSVVEQGQQTGIIQLSMTGDSQEQVTNVLNQIVLSYIDQNQSRGSEETTRTINFMETQIPALKATLESSEATFNEFRKEYGTIDVAKEAELLLTENSQIDTQLNELKLKKADLTTYYTSEHPLVVQINEQLAVLNRRKREIDNTIAGLPEIQRDFLKLSEDTAINREIYLTLLKNYEQLKIVKAGQIGFARIIDLPISTYKAIAPKKLQIIVLALLLGAMLGTMLVLLKNLLRNVVKDPERIETKTGVPVIATIPRSPLLSRIGKSKQGTMRLLAHVDHSSLSYEAIKSLRTSLIFSMPNQPKNSTVFEVMGGSNSESTRPAGKVILITGESPGVGKSFISANLSEVFAQLNKKVLVIDGDMRLGELHKMFNLSQDNGLADYLVEGRGRLGKVDTASIAQSASELNIKNFIHPTGVDDIDFIPRGRHPHNPASLLMSDKFTQLMTTLKTHYDYIVIDSPPVLAASDAVILAQSADKVLMVARYDKSIEGQVTYAVKQMHKANMQVDGIILNDVQRGLMDKYSYHYNYAYGDTK</sequence>
<keyword evidence="12" id="KW-0829">Tyrosine-protein kinase</keyword>
<dbReference type="CDD" id="cd05387">
    <property type="entry name" value="BY-kinase"/>
    <property type="match status" value="1"/>
</dbReference>
<keyword evidence="10 14" id="KW-1133">Transmembrane helix</keyword>
<accession>A0ABV0D7L9</accession>
<evidence type="ECO:0000256" key="8">
    <source>
        <dbReference type="ARBA" id="ARBA00022777"/>
    </source>
</evidence>
<feature type="domain" description="Tyrosine-protein kinase G-rich" evidence="17">
    <location>
        <begin position="385"/>
        <end position="464"/>
    </location>
</feature>
<keyword evidence="9" id="KW-0067">ATP-binding</keyword>